<reference evidence="4 5" key="1">
    <citation type="journal article" date="2018" name="Nat. Ecol. Evol.">
        <title>Pezizomycetes genomes reveal the molecular basis of ectomycorrhizal truffle lifestyle.</title>
        <authorList>
            <person name="Murat C."/>
            <person name="Payen T."/>
            <person name="Noel B."/>
            <person name="Kuo A."/>
            <person name="Morin E."/>
            <person name="Chen J."/>
            <person name="Kohler A."/>
            <person name="Krizsan K."/>
            <person name="Balestrini R."/>
            <person name="Da Silva C."/>
            <person name="Montanini B."/>
            <person name="Hainaut M."/>
            <person name="Levati E."/>
            <person name="Barry K.W."/>
            <person name="Belfiori B."/>
            <person name="Cichocki N."/>
            <person name="Clum A."/>
            <person name="Dockter R.B."/>
            <person name="Fauchery L."/>
            <person name="Guy J."/>
            <person name="Iotti M."/>
            <person name="Le Tacon F."/>
            <person name="Lindquist E.A."/>
            <person name="Lipzen A."/>
            <person name="Malagnac F."/>
            <person name="Mello A."/>
            <person name="Molinier V."/>
            <person name="Miyauchi S."/>
            <person name="Poulain J."/>
            <person name="Riccioni C."/>
            <person name="Rubini A."/>
            <person name="Sitrit Y."/>
            <person name="Splivallo R."/>
            <person name="Traeger S."/>
            <person name="Wang M."/>
            <person name="Zifcakova L."/>
            <person name="Wipf D."/>
            <person name="Zambonelli A."/>
            <person name="Paolocci F."/>
            <person name="Nowrousian M."/>
            <person name="Ottonello S."/>
            <person name="Baldrian P."/>
            <person name="Spatafora J.W."/>
            <person name="Henrissat B."/>
            <person name="Nagy L.G."/>
            <person name="Aury J.M."/>
            <person name="Wincker P."/>
            <person name="Grigoriev I.V."/>
            <person name="Bonfante P."/>
            <person name="Martin F.M."/>
        </authorList>
    </citation>
    <scope>NUCLEOTIDE SEQUENCE [LARGE SCALE GENOMIC DNA]</scope>
    <source>
        <strain evidence="4 5">ATCC MYA-4762</strain>
    </source>
</reference>
<evidence type="ECO:0000313" key="4">
    <source>
        <dbReference type="EMBL" id="RPB18393.1"/>
    </source>
</evidence>
<proteinExistence type="predicted"/>
<evidence type="ECO:0000313" key="5">
    <source>
        <dbReference type="Proteomes" id="UP000267821"/>
    </source>
</evidence>
<keyword evidence="2" id="KW-0479">Metal-binding</keyword>
<dbReference type="InParanoid" id="A0A3N4L6B1"/>
<evidence type="ECO:0000256" key="2">
    <source>
        <dbReference type="ARBA" id="ARBA00022723"/>
    </source>
</evidence>
<dbReference type="OrthoDB" id="5421918at2759"/>
<dbReference type="Proteomes" id="UP000267821">
    <property type="component" value="Unassembled WGS sequence"/>
</dbReference>
<feature type="domain" description="DDE Tnp4" evidence="3">
    <location>
        <begin position="2"/>
        <end position="117"/>
    </location>
</feature>
<dbReference type="EMBL" id="ML121634">
    <property type="protein sequence ID" value="RPB18393.1"/>
    <property type="molecule type" value="Genomic_DNA"/>
</dbReference>
<gene>
    <name evidence="4" type="ORF">L211DRAFT_764439</name>
</gene>
<comment type="cofactor">
    <cofactor evidence="1">
        <name>a divalent metal cation</name>
        <dbReference type="ChEBI" id="CHEBI:60240"/>
    </cofactor>
</comment>
<evidence type="ECO:0000259" key="3">
    <source>
        <dbReference type="Pfam" id="PF13359"/>
    </source>
</evidence>
<dbReference type="GO" id="GO:0046872">
    <property type="term" value="F:metal ion binding"/>
    <property type="evidence" value="ECO:0007669"/>
    <property type="project" value="UniProtKB-KW"/>
</dbReference>
<feature type="non-terminal residue" evidence="4">
    <location>
        <position position="1"/>
    </location>
</feature>
<organism evidence="4 5">
    <name type="scientific">Terfezia boudieri ATCC MYA-4762</name>
    <dbReference type="NCBI Taxonomy" id="1051890"/>
    <lineage>
        <taxon>Eukaryota</taxon>
        <taxon>Fungi</taxon>
        <taxon>Dikarya</taxon>
        <taxon>Ascomycota</taxon>
        <taxon>Pezizomycotina</taxon>
        <taxon>Pezizomycetes</taxon>
        <taxon>Pezizales</taxon>
        <taxon>Pezizaceae</taxon>
        <taxon>Terfezia</taxon>
    </lineage>
</organism>
<dbReference type="Pfam" id="PF13359">
    <property type="entry name" value="DDE_Tnp_4"/>
    <property type="match status" value="1"/>
</dbReference>
<dbReference type="STRING" id="1051890.A0A3N4L6B1"/>
<dbReference type="InterPro" id="IPR027806">
    <property type="entry name" value="HARBI1_dom"/>
</dbReference>
<sequence length="118" mass="13676">AEFWNFRKAKYGLQVTIIADDRRYILICDAHFPGVVHDARAFGVLELSYNPRAFFSRNEYLLAGSAYKVTPRLIAPYKKPWNGILSPEKREFNKCLSRLCIRVEHTIGILKARFASLR</sequence>
<evidence type="ECO:0000256" key="1">
    <source>
        <dbReference type="ARBA" id="ARBA00001968"/>
    </source>
</evidence>
<accession>A0A3N4L6B1</accession>
<dbReference type="AlphaFoldDB" id="A0A3N4L6B1"/>
<feature type="non-terminal residue" evidence="4">
    <location>
        <position position="118"/>
    </location>
</feature>
<protein>
    <recommendedName>
        <fullName evidence="3">DDE Tnp4 domain-containing protein</fullName>
    </recommendedName>
</protein>
<keyword evidence="5" id="KW-1185">Reference proteome</keyword>
<name>A0A3N4L6B1_9PEZI</name>